<accession>A0ABP1Q0P0</accession>
<keyword evidence="2" id="KW-1185">Reference proteome</keyword>
<reference evidence="1 2" key="1">
    <citation type="submission" date="2024-08" db="EMBL/GenBank/DDBJ databases">
        <authorList>
            <person name="Cucini C."/>
            <person name="Frati F."/>
        </authorList>
    </citation>
    <scope>NUCLEOTIDE SEQUENCE [LARGE SCALE GENOMIC DNA]</scope>
</reference>
<proteinExistence type="predicted"/>
<organism evidence="1 2">
    <name type="scientific">Orchesella dallaii</name>
    <dbReference type="NCBI Taxonomy" id="48710"/>
    <lineage>
        <taxon>Eukaryota</taxon>
        <taxon>Metazoa</taxon>
        <taxon>Ecdysozoa</taxon>
        <taxon>Arthropoda</taxon>
        <taxon>Hexapoda</taxon>
        <taxon>Collembola</taxon>
        <taxon>Entomobryomorpha</taxon>
        <taxon>Entomobryoidea</taxon>
        <taxon>Orchesellidae</taxon>
        <taxon>Orchesellinae</taxon>
        <taxon>Orchesella</taxon>
    </lineage>
</organism>
<dbReference type="Proteomes" id="UP001642540">
    <property type="component" value="Unassembled WGS sequence"/>
</dbReference>
<sequence length="264" mass="30427">MELIERINTLITRDHSAFSKFYIVSAEESIETVETYICNVPPNVMLVEKEHVAVCLKIQIGSGIGSKRSGYLLLDPGYHVSRVVTIMEDKSYPHTGCFVQEDSGKKKKEYEYIVTSPDYVSWNVTETKSDYQTGWTNLLFVGRPFLSGIDFAERRNLLYDFKSILQRDCKGQLLAGLYFSTNPKKAKKVTLFYMENNNVVYKHQNMVELFVDNPDIQLCEEQMNMKEGELLQMLNSIGTIIHDEDFITQSAKINKEIWTISRDN</sequence>
<comment type="caution">
    <text evidence="1">The sequence shown here is derived from an EMBL/GenBank/DDBJ whole genome shotgun (WGS) entry which is preliminary data.</text>
</comment>
<evidence type="ECO:0000313" key="2">
    <source>
        <dbReference type="Proteomes" id="UP001642540"/>
    </source>
</evidence>
<dbReference type="EMBL" id="CAXLJM020000016">
    <property type="protein sequence ID" value="CAL8083153.1"/>
    <property type="molecule type" value="Genomic_DNA"/>
</dbReference>
<evidence type="ECO:0000313" key="1">
    <source>
        <dbReference type="EMBL" id="CAL8083153.1"/>
    </source>
</evidence>
<name>A0ABP1Q0P0_9HEXA</name>
<gene>
    <name evidence="1" type="ORF">ODALV1_LOCUS5405</name>
</gene>
<protein>
    <submittedName>
        <fullName evidence="1">Uncharacterized protein</fullName>
    </submittedName>
</protein>